<feature type="transmembrane region" description="Helical" evidence="8">
    <location>
        <begin position="462"/>
        <end position="488"/>
    </location>
</feature>
<feature type="compositionally biased region" description="Low complexity" evidence="9">
    <location>
        <begin position="639"/>
        <end position="651"/>
    </location>
</feature>
<evidence type="ECO:0000256" key="2">
    <source>
        <dbReference type="ARBA" id="ARBA00008574"/>
    </source>
</evidence>
<comment type="catalytic activity">
    <reaction evidence="8">
        <text>L-cysteinyl-[protein] + hexadecanoyl-CoA = S-hexadecanoyl-L-cysteinyl-[protein] + CoA</text>
        <dbReference type="Rhea" id="RHEA:36683"/>
        <dbReference type="Rhea" id="RHEA-COMP:10131"/>
        <dbReference type="Rhea" id="RHEA-COMP:11032"/>
        <dbReference type="ChEBI" id="CHEBI:29950"/>
        <dbReference type="ChEBI" id="CHEBI:57287"/>
        <dbReference type="ChEBI" id="CHEBI:57379"/>
        <dbReference type="ChEBI" id="CHEBI:74151"/>
        <dbReference type="EC" id="2.3.1.225"/>
    </reaction>
</comment>
<feature type="transmembrane region" description="Helical" evidence="8">
    <location>
        <begin position="236"/>
        <end position="255"/>
    </location>
</feature>
<keyword evidence="7 8" id="KW-0012">Acyltransferase</keyword>
<reference evidence="11 12" key="1">
    <citation type="journal article" date="2019" name="Nat. Plants">
        <title>Genome sequencing of Musa balbisiana reveals subgenome evolution and function divergence in polyploid bananas.</title>
        <authorList>
            <person name="Yao X."/>
        </authorList>
    </citation>
    <scope>NUCLEOTIDE SEQUENCE [LARGE SCALE GENOMIC DNA]</scope>
    <source>
        <strain evidence="12">cv. DH-PKW</strain>
        <tissue evidence="11">Leaves</tissue>
    </source>
</reference>
<feature type="compositionally biased region" description="Polar residues" evidence="9">
    <location>
        <begin position="708"/>
        <end position="736"/>
    </location>
</feature>
<proteinExistence type="inferred from homology"/>
<keyword evidence="5 8" id="KW-1133">Transmembrane helix</keyword>
<dbReference type="STRING" id="52838.A0A4V6T4A8"/>
<evidence type="ECO:0000259" key="10">
    <source>
        <dbReference type="Pfam" id="PF01529"/>
    </source>
</evidence>
<dbReference type="Proteomes" id="UP000317650">
    <property type="component" value="Chromosome 11"/>
</dbReference>
<feature type="compositionally biased region" description="Polar residues" evidence="9">
    <location>
        <begin position="518"/>
        <end position="535"/>
    </location>
</feature>
<dbReference type="GO" id="GO:0005783">
    <property type="term" value="C:endoplasmic reticulum"/>
    <property type="evidence" value="ECO:0007669"/>
    <property type="project" value="TreeGrafter"/>
</dbReference>
<feature type="region of interest" description="Disordered" evidence="9">
    <location>
        <begin position="146"/>
        <end position="168"/>
    </location>
</feature>
<dbReference type="EC" id="2.3.1.225" evidence="8"/>
<comment type="similarity">
    <text evidence="2 8">Belongs to the DHHC palmitoyltransferase family.</text>
</comment>
<dbReference type="GO" id="GO:0006612">
    <property type="term" value="P:protein targeting to membrane"/>
    <property type="evidence" value="ECO:0007669"/>
    <property type="project" value="TreeGrafter"/>
</dbReference>
<evidence type="ECO:0000256" key="6">
    <source>
        <dbReference type="ARBA" id="ARBA00023136"/>
    </source>
</evidence>
<feature type="compositionally biased region" description="Polar residues" evidence="9">
    <location>
        <begin position="754"/>
        <end position="765"/>
    </location>
</feature>
<feature type="compositionally biased region" description="Basic and acidic residues" evidence="9">
    <location>
        <begin position="845"/>
        <end position="855"/>
    </location>
</feature>
<protein>
    <recommendedName>
        <fullName evidence="8">S-acyltransferase</fullName>
        <ecNumber evidence="8">2.3.1.225</ecNumber>
    </recommendedName>
    <alternativeName>
        <fullName evidence="8">Palmitoyltransferase</fullName>
    </alternativeName>
</protein>
<gene>
    <name evidence="11" type="ORF">C4D60_Mb11t19930</name>
</gene>
<dbReference type="GO" id="GO:0016020">
    <property type="term" value="C:membrane"/>
    <property type="evidence" value="ECO:0007669"/>
    <property type="project" value="UniProtKB-SubCell"/>
</dbReference>
<dbReference type="AlphaFoldDB" id="A0A4V6T4A8"/>
<dbReference type="PANTHER" id="PTHR22883">
    <property type="entry name" value="ZINC FINGER DHHC DOMAIN CONTAINING PROTEIN"/>
    <property type="match status" value="1"/>
</dbReference>
<dbReference type="InterPro" id="IPR001594">
    <property type="entry name" value="Palmitoyltrfase_DHHC"/>
</dbReference>
<evidence type="ECO:0000256" key="5">
    <source>
        <dbReference type="ARBA" id="ARBA00022989"/>
    </source>
</evidence>
<comment type="domain">
    <text evidence="8">The DHHC domain is required for palmitoyltransferase activity.</text>
</comment>
<feature type="region of interest" description="Disordered" evidence="9">
    <location>
        <begin position="511"/>
        <end position="535"/>
    </location>
</feature>
<dbReference type="PROSITE" id="PS50216">
    <property type="entry name" value="DHHC"/>
    <property type="match status" value="1"/>
</dbReference>
<name>A0A4V6T4A8_MUSBA</name>
<feature type="transmembrane region" description="Helical" evidence="8">
    <location>
        <begin position="267"/>
        <end position="285"/>
    </location>
</feature>
<evidence type="ECO:0000256" key="4">
    <source>
        <dbReference type="ARBA" id="ARBA00022692"/>
    </source>
</evidence>
<feature type="transmembrane region" description="Helical" evidence="8">
    <location>
        <begin position="6"/>
        <end position="27"/>
    </location>
</feature>
<feature type="domain" description="Palmitoyltransferase DHHC" evidence="10">
    <location>
        <begin position="367"/>
        <end position="503"/>
    </location>
</feature>
<accession>A0A4V6T4A8</accession>
<dbReference type="Pfam" id="PF01529">
    <property type="entry name" value="DHHC"/>
    <property type="match status" value="1"/>
</dbReference>
<sequence length="855" mass="93854">MDTPTWAVALVCSVFHVLYSVLTMALAPAKMKKWKAQFCNGIWLETRTCHHGDGSRDPEQNYQATRTSGSTGFSGFFSLIHLTLFEVNAMISNAFQMAHFLWTWLIVFLLLSKITQSVIGAQGAVKSDKTLRLCFLFRGLRRHDGHVREPSTERAGGATPHLDEGLAPDVGGRKRGGTHLDRAVCRRAQEPAVAHGDFRASGSALVSASASRSRGGDAVASEAMARRHGWQLPAHTFQVIAITVFFLLSIAFYAFFAPFLGKDLFEYVAIGVYSFLALCVFILYVRCTAIDPADPGILLAYNEASTYMPQRDRGSLEESTKIGFNTEEETVKHKTASFSIGCFFCALLSKEDCRKDEDNAEQQTSIDEALFCTLCNAEVRKFSKHCRSCDKCVDGFDHHCRWLNNCVGRKNYITFLSLMSMSLAWLAVESGIGIAVLVRSFTDKKQIESQIVERLGDGFSHAPFVTIVALCTALSLLASVPLGELFFFHMILIRKGITTYEYVVAMRAQTEPPGPSVNEDQQSLPSSPMSSAPTAISGSSLGLQYRGAWCTPPRIFVDQQDEIIPHLEPGRVPSTIDPDAIDPSGQVKKLPKHPVPISAWKLAKLDKNEAKRAAAKARASSSVLKPIGSHMQYDIDRCSSGNISSRSSTVSADIGHRDHRVVAARSSPLKSSYPPSRASREDLETCPRTPSSFSSPHHPNSLSLTPALEQQPSNTRHFNPIYQSSANRSPWSVQSSDAKESMAGYLSEHGQARRTGTNPLGSSGPSVYWDQEAGRFVSSQSIAGPSSRGSRTELLYTEPSIFFGGPMLNEGPPRSFRNAGTSNQRQGGTERGRGPSQLPIFVPRDYQKDQLSRFP</sequence>
<evidence type="ECO:0000256" key="7">
    <source>
        <dbReference type="ARBA" id="ARBA00023315"/>
    </source>
</evidence>
<dbReference type="EMBL" id="PYDT01000007">
    <property type="protein sequence ID" value="THU56696.1"/>
    <property type="molecule type" value="Genomic_DNA"/>
</dbReference>
<evidence type="ECO:0000256" key="3">
    <source>
        <dbReference type="ARBA" id="ARBA00022679"/>
    </source>
</evidence>
<keyword evidence="6 8" id="KW-0472">Membrane</keyword>
<evidence type="ECO:0000313" key="11">
    <source>
        <dbReference type="EMBL" id="THU56696.1"/>
    </source>
</evidence>
<feature type="region of interest" description="Disordered" evidence="9">
    <location>
        <begin position="639"/>
        <end position="766"/>
    </location>
</feature>
<comment type="caution">
    <text evidence="11">The sequence shown here is derived from an EMBL/GenBank/DDBJ whole genome shotgun (WGS) entry which is preliminary data.</text>
</comment>
<evidence type="ECO:0000256" key="8">
    <source>
        <dbReference type="RuleBase" id="RU079119"/>
    </source>
</evidence>
<keyword evidence="4 8" id="KW-0812">Transmembrane</keyword>
<evidence type="ECO:0000256" key="1">
    <source>
        <dbReference type="ARBA" id="ARBA00004141"/>
    </source>
</evidence>
<dbReference type="GO" id="GO:0019706">
    <property type="term" value="F:protein-cysteine S-palmitoyltransferase activity"/>
    <property type="evidence" value="ECO:0007669"/>
    <property type="project" value="UniProtKB-EC"/>
</dbReference>
<evidence type="ECO:0000313" key="12">
    <source>
        <dbReference type="Proteomes" id="UP000317650"/>
    </source>
</evidence>
<feature type="compositionally biased region" description="Polar residues" evidence="9">
    <location>
        <begin position="818"/>
        <end position="827"/>
    </location>
</feature>
<feature type="compositionally biased region" description="Low complexity" evidence="9">
    <location>
        <begin position="687"/>
        <end position="706"/>
    </location>
</feature>
<feature type="transmembrane region" description="Helical" evidence="8">
    <location>
        <begin position="101"/>
        <end position="125"/>
    </location>
</feature>
<dbReference type="InterPro" id="IPR039859">
    <property type="entry name" value="PFA4/ZDH16/20/ERF2-like"/>
</dbReference>
<dbReference type="GO" id="GO:0005794">
    <property type="term" value="C:Golgi apparatus"/>
    <property type="evidence" value="ECO:0007669"/>
    <property type="project" value="TreeGrafter"/>
</dbReference>
<evidence type="ECO:0000256" key="9">
    <source>
        <dbReference type="SAM" id="MobiDB-lite"/>
    </source>
</evidence>
<comment type="subcellular location">
    <subcellularLocation>
        <location evidence="1">Membrane</location>
        <topology evidence="1">Multi-pass membrane protein</topology>
    </subcellularLocation>
</comment>
<dbReference type="PANTHER" id="PTHR22883:SF316">
    <property type="entry name" value="PROTEIN S-ACYLTRANSFERASE 21"/>
    <property type="match status" value="1"/>
</dbReference>
<organism evidence="11 12">
    <name type="scientific">Musa balbisiana</name>
    <name type="common">Banana</name>
    <dbReference type="NCBI Taxonomy" id="52838"/>
    <lineage>
        <taxon>Eukaryota</taxon>
        <taxon>Viridiplantae</taxon>
        <taxon>Streptophyta</taxon>
        <taxon>Embryophyta</taxon>
        <taxon>Tracheophyta</taxon>
        <taxon>Spermatophyta</taxon>
        <taxon>Magnoliopsida</taxon>
        <taxon>Liliopsida</taxon>
        <taxon>Zingiberales</taxon>
        <taxon>Musaceae</taxon>
        <taxon>Musa</taxon>
    </lineage>
</organism>
<feature type="transmembrane region" description="Helical" evidence="8">
    <location>
        <begin position="423"/>
        <end position="442"/>
    </location>
</feature>
<keyword evidence="3 8" id="KW-0808">Transferase</keyword>
<keyword evidence="12" id="KW-1185">Reference proteome</keyword>
<feature type="region of interest" description="Disordered" evidence="9">
    <location>
        <begin position="804"/>
        <end position="855"/>
    </location>
</feature>